<proteinExistence type="predicted"/>
<keyword evidence="15" id="KW-1185">Reference proteome</keyword>
<dbReference type="SMART" id="SM00360">
    <property type="entry name" value="RRM"/>
    <property type="match status" value="1"/>
</dbReference>
<keyword evidence="7" id="KW-0007">Acetylation</keyword>
<dbReference type="Proteomes" id="UP000472277">
    <property type="component" value="Chromosome 14"/>
</dbReference>
<dbReference type="GO" id="GO:0005829">
    <property type="term" value="C:cytosol"/>
    <property type="evidence" value="ECO:0007669"/>
    <property type="project" value="UniProtKB-ARBA"/>
</dbReference>
<evidence type="ECO:0000256" key="9">
    <source>
        <dbReference type="ARBA" id="ARBA00062097"/>
    </source>
</evidence>
<feature type="compositionally biased region" description="Basic residues" evidence="12">
    <location>
        <begin position="9"/>
        <end position="18"/>
    </location>
</feature>
<comment type="subunit">
    <text evidence="9">Self-associates and interacts with EIF3 p170 subunit.</text>
</comment>
<evidence type="ECO:0000313" key="14">
    <source>
        <dbReference type="Ensembl" id="ENSSTUP00000106505.1"/>
    </source>
</evidence>
<evidence type="ECO:0000256" key="7">
    <source>
        <dbReference type="ARBA" id="ARBA00022990"/>
    </source>
</evidence>
<gene>
    <name evidence="14" type="primary">LOC115208311</name>
</gene>
<evidence type="ECO:0000256" key="10">
    <source>
        <dbReference type="ARBA" id="ARBA00067321"/>
    </source>
</evidence>
<keyword evidence="5 11" id="KW-0694">RNA-binding</keyword>
<dbReference type="PROSITE" id="PS50102">
    <property type="entry name" value="RRM"/>
    <property type="match status" value="1"/>
</dbReference>
<keyword evidence="4" id="KW-0832">Ubl conjugation</keyword>
<feature type="compositionally biased region" description="Basic and acidic residues" evidence="12">
    <location>
        <begin position="429"/>
        <end position="447"/>
    </location>
</feature>
<evidence type="ECO:0000256" key="8">
    <source>
        <dbReference type="ARBA" id="ARBA00057062"/>
    </source>
</evidence>
<organism evidence="14 15">
    <name type="scientific">Salmo trutta</name>
    <name type="common">Brown trout</name>
    <dbReference type="NCBI Taxonomy" id="8032"/>
    <lineage>
        <taxon>Eukaryota</taxon>
        <taxon>Metazoa</taxon>
        <taxon>Chordata</taxon>
        <taxon>Craniata</taxon>
        <taxon>Vertebrata</taxon>
        <taxon>Euteleostomi</taxon>
        <taxon>Actinopterygii</taxon>
        <taxon>Neopterygii</taxon>
        <taxon>Teleostei</taxon>
        <taxon>Protacanthopterygii</taxon>
        <taxon>Salmoniformes</taxon>
        <taxon>Salmonidae</taxon>
        <taxon>Salmoninae</taxon>
        <taxon>Salmo</taxon>
    </lineage>
</organism>
<reference evidence="14" key="2">
    <citation type="submission" date="2025-09" db="UniProtKB">
        <authorList>
            <consortium name="Ensembl"/>
        </authorList>
    </citation>
    <scope>IDENTIFICATION</scope>
</reference>
<feature type="region of interest" description="Disordered" evidence="12">
    <location>
        <begin position="1"/>
        <end position="105"/>
    </location>
</feature>
<dbReference type="InterPro" id="IPR035979">
    <property type="entry name" value="RBD_domain_sf"/>
</dbReference>
<feature type="compositionally biased region" description="Basic and acidic residues" evidence="12">
    <location>
        <begin position="293"/>
        <end position="324"/>
    </location>
</feature>
<dbReference type="FunFam" id="3.30.70.330:FF:000163">
    <property type="entry name" value="Eukaryotic translation initiation factor 4B"/>
    <property type="match status" value="1"/>
</dbReference>
<feature type="compositionally biased region" description="Basic and acidic residues" evidence="12">
    <location>
        <begin position="366"/>
        <end position="411"/>
    </location>
</feature>
<dbReference type="AlphaFoldDB" id="A0A674EER1"/>
<dbReference type="PANTHER" id="PTHR23236:SF2">
    <property type="entry name" value="EUKARYOTIC TRANSLATION INITIATION FACTOR 4B"/>
    <property type="match status" value="1"/>
</dbReference>
<evidence type="ECO:0000256" key="6">
    <source>
        <dbReference type="ARBA" id="ARBA00022917"/>
    </source>
</evidence>
<accession>A0A674EER1</accession>
<evidence type="ECO:0000313" key="15">
    <source>
        <dbReference type="Proteomes" id="UP000472277"/>
    </source>
</evidence>
<sequence length="535" mass="58754">MSQLYPFPAKKKGNKKGKTLTLTDFLAEDSGSGGNAPPPQPSYAKSTSWADETDDLEGDVSTSWHTGEDSYRAPAIDRNILPTAPRSAREPNVDRSRLPRSPPYTAFLGNLPYDVSEESIKDFFRGLAISAVRLPREPSNPERLKGFGYAEFDDVDSLLRALTLNEENLGNRRIRVDIADQSNDKEGRDNGQMGGRDRMGRMGDMAGPDKTDSDDWRARPAADADDGPPKREESAFVALSITLSKSWRLYSLYSTAAFGSRRDRDDGGRRAFGSGYRRDDDYQSGGGGGSRYGARDRYGGDREGRYERQDEGREERGGPTERPKLVLKPRSMAEEQQAGSGGATPAAARSSGRASIFGAAKPVDTAAKEREVEEKLQRQLEEDKSKGFDRKPRDRDPSWRNEEPPSERSRTGSESSHPGSTSGGRASRRRESERSVENEVFSGKEDDPPSPGSRPSSANSSTFSSKEPLKVMPAPPPKENAWVKRPALSTGSSEGCAPISTSDTAPPKLRSEHVLIRLLYFIASLDNEVANYVLY</sequence>
<evidence type="ECO:0000259" key="13">
    <source>
        <dbReference type="PROSITE" id="PS50102"/>
    </source>
</evidence>
<keyword evidence="2" id="KW-0396">Initiation factor</keyword>
<feature type="compositionally biased region" description="Basic and acidic residues" evidence="12">
    <location>
        <begin position="260"/>
        <end position="269"/>
    </location>
</feature>
<evidence type="ECO:0000256" key="1">
    <source>
        <dbReference type="ARBA" id="ARBA00022499"/>
    </source>
</evidence>
<dbReference type="SUPFAM" id="SSF54928">
    <property type="entry name" value="RNA-binding domain, RBD"/>
    <property type="match status" value="1"/>
</dbReference>
<dbReference type="Pfam" id="PF00076">
    <property type="entry name" value="RRM_1"/>
    <property type="match status" value="1"/>
</dbReference>
<dbReference type="InterPro" id="IPR000504">
    <property type="entry name" value="RRM_dom"/>
</dbReference>
<feature type="region of interest" description="Disordered" evidence="12">
    <location>
        <begin position="259"/>
        <end position="506"/>
    </location>
</feature>
<evidence type="ECO:0000256" key="5">
    <source>
        <dbReference type="ARBA" id="ARBA00022884"/>
    </source>
</evidence>
<dbReference type="PANTHER" id="PTHR23236">
    <property type="entry name" value="EUKARYOTIC TRANSLATION INITIATION FACTOR 4B/4H"/>
    <property type="match status" value="1"/>
</dbReference>
<feature type="region of interest" description="Disordered" evidence="12">
    <location>
        <begin position="180"/>
        <end position="233"/>
    </location>
</feature>
<dbReference type="CDD" id="cd12402">
    <property type="entry name" value="RRM_eIF4B"/>
    <property type="match status" value="1"/>
</dbReference>
<dbReference type="InterPro" id="IPR012677">
    <property type="entry name" value="Nucleotide-bd_a/b_plait_sf"/>
</dbReference>
<protein>
    <recommendedName>
        <fullName evidence="10">Eukaryotic translation initiation factor 4B</fullName>
    </recommendedName>
</protein>
<keyword evidence="3" id="KW-0597">Phosphoprotein</keyword>
<dbReference type="Gene3D" id="3.30.70.330">
    <property type="match status" value="1"/>
</dbReference>
<reference evidence="14" key="1">
    <citation type="submission" date="2025-08" db="UniProtKB">
        <authorList>
            <consortium name="Ensembl"/>
        </authorList>
    </citation>
    <scope>IDENTIFICATION</scope>
</reference>
<dbReference type="GeneTree" id="ENSGT00940000153336"/>
<dbReference type="Ensembl" id="ENSSTUT00000114140.1">
    <property type="protein sequence ID" value="ENSSTUP00000106505.1"/>
    <property type="gene ID" value="ENSSTUG00000047450.1"/>
</dbReference>
<keyword evidence="1" id="KW-1017">Isopeptide bond</keyword>
<evidence type="ECO:0000256" key="2">
    <source>
        <dbReference type="ARBA" id="ARBA00022540"/>
    </source>
</evidence>
<feature type="domain" description="RRM" evidence="13">
    <location>
        <begin position="104"/>
        <end position="181"/>
    </location>
</feature>
<keyword evidence="6" id="KW-0648">Protein biosynthesis</keyword>
<dbReference type="InterPro" id="IPR033107">
    <property type="entry name" value="EIF-4B_RRM"/>
</dbReference>
<dbReference type="GO" id="GO:0003723">
    <property type="term" value="F:RNA binding"/>
    <property type="evidence" value="ECO:0007669"/>
    <property type="project" value="UniProtKB-UniRule"/>
</dbReference>
<name>A0A674EER1_SALTR</name>
<comment type="function">
    <text evidence="8">Required for the binding of mRNA to ribosomes. Functions in close association with EIF4-F and EIF4-A. Binds near the 5'-terminal cap of mRNA in presence of EIF-4F and ATP. Promotes the ATPase activity and the ATP-dependent RNA unwinding activity of both EIF4-A and EIF4-F.</text>
</comment>
<dbReference type="GO" id="GO:0003743">
    <property type="term" value="F:translation initiation factor activity"/>
    <property type="evidence" value="ECO:0007669"/>
    <property type="project" value="UniProtKB-KW"/>
</dbReference>
<feature type="compositionally biased region" description="Polar residues" evidence="12">
    <location>
        <begin position="489"/>
        <end position="504"/>
    </location>
</feature>
<evidence type="ECO:0000256" key="4">
    <source>
        <dbReference type="ARBA" id="ARBA00022843"/>
    </source>
</evidence>
<evidence type="ECO:0000256" key="11">
    <source>
        <dbReference type="PROSITE-ProRule" id="PRU00176"/>
    </source>
</evidence>
<evidence type="ECO:0000256" key="3">
    <source>
        <dbReference type="ARBA" id="ARBA00022553"/>
    </source>
</evidence>
<evidence type="ECO:0000256" key="12">
    <source>
        <dbReference type="SAM" id="MobiDB-lite"/>
    </source>
</evidence>
<feature type="compositionally biased region" description="Basic and acidic residues" evidence="12">
    <location>
        <begin position="87"/>
        <end position="97"/>
    </location>
</feature>